<feature type="region of interest" description="Disordered" evidence="1">
    <location>
        <begin position="55"/>
        <end position="78"/>
    </location>
</feature>
<protein>
    <recommendedName>
        <fullName evidence="2">Thiolase C-terminal domain-containing protein</fullName>
    </recommendedName>
</protein>
<reference evidence="3 4" key="1">
    <citation type="submission" date="2018-06" db="EMBL/GenBank/DDBJ databases">
        <title>Rhizobium wuzhouense sp. nov., isolated from roots of Oryza officinalis.</title>
        <authorList>
            <person name="Yuan T."/>
        </authorList>
    </citation>
    <scope>NUCLEOTIDE SEQUENCE [LARGE SCALE GENOMIC DNA]</scope>
    <source>
        <strain evidence="3 4">W44</strain>
    </source>
</reference>
<dbReference type="RefSeq" id="WP_110792301.1">
    <property type="nucleotide sequence ID" value="NZ_QJRY01000005.1"/>
</dbReference>
<accession>A0ABX5NP52</accession>
<dbReference type="InterPro" id="IPR016039">
    <property type="entry name" value="Thiolase-like"/>
</dbReference>
<evidence type="ECO:0000313" key="3">
    <source>
        <dbReference type="EMBL" id="PYB72296.1"/>
    </source>
</evidence>
<proteinExistence type="predicted"/>
<dbReference type="InterPro" id="IPR020617">
    <property type="entry name" value="Thiolase_C"/>
</dbReference>
<dbReference type="Gene3D" id="3.40.47.10">
    <property type="match status" value="1"/>
</dbReference>
<dbReference type="Proteomes" id="UP000247536">
    <property type="component" value="Unassembled WGS sequence"/>
</dbReference>
<evidence type="ECO:0000259" key="2">
    <source>
        <dbReference type="Pfam" id="PF02803"/>
    </source>
</evidence>
<organism evidence="3 4">
    <name type="scientific">Rhizobium wuzhouense</name>
    <dbReference type="NCBI Taxonomy" id="1986026"/>
    <lineage>
        <taxon>Bacteria</taxon>
        <taxon>Pseudomonadati</taxon>
        <taxon>Pseudomonadota</taxon>
        <taxon>Alphaproteobacteria</taxon>
        <taxon>Hyphomicrobiales</taxon>
        <taxon>Rhizobiaceae</taxon>
        <taxon>Rhizobium/Agrobacterium group</taxon>
        <taxon>Rhizobium</taxon>
    </lineage>
</organism>
<dbReference type="SUPFAM" id="SSF53901">
    <property type="entry name" value="Thiolase-like"/>
    <property type="match status" value="1"/>
</dbReference>
<comment type="caution">
    <text evidence="3">The sequence shown here is derived from an EMBL/GenBank/DDBJ whole genome shotgun (WGS) entry which is preliminary data.</text>
</comment>
<feature type="domain" description="Thiolase C-terminal" evidence="2">
    <location>
        <begin position="42"/>
        <end position="116"/>
    </location>
</feature>
<evidence type="ECO:0000256" key="1">
    <source>
        <dbReference type="SAM" id="MobiDB-lite"/>
    </source>
</evidence>
<dbReference type="EMBL" id="QJRY01000005">
    <property type="protein sequence ID" value="PYB72296.1"/>
    <property type="molecule type" value="Genomic_DNA"/>
</dbReference>
<name>A0ABX5NP52_9HYPH</name>
<sequence length="121" mass="12653">MTGAFIQRPYRAVDSRPKTGDIVAHDDRATREQQHAFAVHSQDNALASQGLATLRRFGPADDDPPVSPNGGAIAPDDRLGMRGARISATAPAKMGLSGDVSALATVFIGVCQGIQIARESA</sequence>
<evidence type="ECO:0000313" key="4">
    <source>
        <dbReference type="Proteomes" id="UP000247536"/>
    </source>
</evidence>
<keyword evidence="4" id="KW-1185">Reference proteome</keyword>
<dbReference type="Pfam" id="PF02803">
    <property type="entry name" value="Thiolase_C"/>
    <property type="match status" value="1"/>
</dbReference>
<gene>
    <name evidence="3" type="ORF">DMY87_14195</name>
</gene>